<name>A0A8W8JE73_MAGGI</name>
<keyword evidence="2" id="KW-1185">Reference proteome</keyword>
<dbReference type="EnsemblMetazoa" id="G17974.1">
    <property type="protein sequence ID" value="G17974.1:cds"/>
    <property type="gene ID" value="G17974"/>
</dbReference>
<accession>A0A8W8JE73</accession>
<protein>
    <submittedName>
        <fullName evidence="1">Uncharacterized protein</fullName>
    </submittedName>
</protein>
<evidence type="ECO:0000313" key="2">
    <source>
        <dbReference type="Proteomes" id="UP000005408"/>
    </source>
</evidence>
<proteinExistence type="predicted"/>
<evidence type="ECO:0000313" key="1">
    <source>
        <dbReference type="EnsemblMetazoa" id="G17974.1:cds"/>
    </source>
</evidence>
<dbReference type="Proteomes" id="UP000005408">
    <property type="component" value="Unassembled WGS sequence"/>
</dbReference>
<reference evidence="1" key="1">
    <citation type="submission" date="2022-08" db="UniProtKB">
        <authorList>
            <consortium name="EnsemblMetazoa"/>
        </authorList>
    </citation>
    <scope>IDENTIFICATION</scope>
    <source>
        <strain evidence="1">05x7-T-G4-1.051#20</strain>
    </source>
</reference>
<sequence length="122" mass="13880">MALMTPPPATLEDPDSHQVPIVRGTTPLTTYIYYSQDSISNKFGKSTEHAGVLIGETLDKLLTGECSIHDIKTIQVVFRNGRYLTADNRRLWIFKKLEELGECTEIPIRMTRYINPQKNVNN</sequence>
<organism evidence="1 2">
    <name type="scientific">Magallana gigas</name>
    <name type="common">Pacific oyster</name>
    <name type="synonym">Crassostrea gigas</name>
    <dbReference type="NCBI Taxonomy" id="29159"/>
    <lineage>
        <taxon>Eukaryota</taxon>
        <taxon>Metazoa</taxon>
        <taxon>Spiralia</taxon>
        <taxon>Lophotrochozoa</taxon>
        <taxon>Mollusca</taxon>
        <taxon>Bivalvia</taxon>
        <taxon>Autobranchia</taxon>
        <taxon>Pteriomorphia</taxon>
        <taxon>Ostreida</taxon>
        <taxon>Ostreoidea</taxon>
        <taxon>Ostreidae</taxon>
        <taxon>Magallana</taxon>
    </lineage>
</organism>
<dbReference type="AlphaFoldDB" id="A0A8W8JE73"/>